<evidence type="ECO:0000256" key="5">
    <source>
        <dbReference type="ARBA" id="ARBA00022516"/>
    </source>
</evidence>
<evidence type="ECO:0000256" key="1">
    <source>
        <dbReference type="ARBA" id="ARBA00002056"/>
    </source>
</evidence>
<gene>
    <name evidence="11 12" type="primary">lpxB</name>
    <name evidence="12" type="ORF">ACFO6Q_02260</name>
</gene>
<dbReference type="Pfam" id="PF02684">
    <property type="entry name" value="LpxB"/>
    <property type="match status" value="1"/>
</dbReference>
<comment type="catalytic activity">
    <reaction evidence="10 11">
        <text>a lipid X + a UDP-2-N,3-O-bis[(3R)-3-hydroxyacyl]-alpha-D-glucosamine = a lipid A disaccharide + UDP + H(+)</text>
        <dbReference type="Rhea" id="RHEA:67828"/>
        <dbReference type="ChEBI" id="CHEBI:15378"/>
        <dbReference type="ChEBI" id="CHEBI:58223"/>
        <dbReference type="ChEBI" id="CHEBI:137748"/>
        <dbReference type="ChEBI" id="CHEBI:176338"/>
        <dbReference type="ChEBI" id="CHEBI:176343"/>
        <dbReference type="EC" id="2.4.1.182"/>
    </reaction>
</comment>
<protein>
    <recommendedName>
        <fullName evidence="4 11">Lipid-A-disaccharide synthase</fullName>
        <ecNumber evidence="3 11">2.4.1.182</ecNumber>
    </recommendedName>
</protein>
<comment type="caution">
    <text evidence="12">The sequence shown here is derived from an EMBL/GenBank/DDBJ whole genome shotgun (WGS) entry which is preliminary data.</text>
</comment>
<dbReference type="InterPro" id="IPR003835">
    <property type="entry name" value="Glyco_trans_19"/>
</dbReference>
<dbReference type="EMBL" id="JBHSHD010000003">
    <property type="protein sequence ID" value="MFC4819128.1"/>
    <property type="molecule type" value="Genomic_DNA"/>
</dbReference>
<dbReference type="NCBIfam" id="TIGR00215">
    <property type="entry name" value="lpxB"/>
    <property type="match status" value="1"/>
</dbReference>
<evidence type="ECO:0000256" key="6">
    <source>
        <dbReference type="ARBA" id="ARBA00022556"/>
    </source>
</evidence>
<evidence type="ECO:0000256" key="8">
    <source>
        <dbReference type="ARBA" id="ARBA00022679"/>
    </source>
</evidence>
<sequence>MRNSDSSFPASQSRLFVLVAGEASGDLLGAGLIQALRERYPHARFAGIGGPRMIAAGLDAWYPAERLAVMGLVEVLPRLFELLAIRRDVARRAIALKPDAFVGIDAPDFNLGLERTLKRAGVRTVHYVSPSVWAWREKRAAKIGRSADRVLCLFPMEPPIYARHGVDARFVGHPLADEMPLEPDRAAAREALGLPQDAPVLAVLPGSRLGEIARLGADFVAAARLLAERIPGLRVVAPMANAQCRAAFEHVAGASPAVTENTDATPAILVTDGRAQEAMFAADAVLLASGTAALEAMLAKRPMVVAYRIAPMTYRIVKGLGLLKTERYALPNILAGRDLVAERMQHDCTPEALAAALQPALERREIDPGLLAEYRRLHLELRRDASRSAAAAIAELVGPAVPAGAA</sequence>
<reference evidence="13" key="1">
    <citation type="journal article" date="2019" name="Int. J. Syst. Evol. Microbiol.">
        <title>The Global Catalogue of Microorganisms (GCM) 10K type strain sequencing project: providing services to taxonomists for standard genome sequencing and annotation.</title>
        <authorList>
            <consortium name="The Broad Institute Genomics Platform"/>
            <consortium name="The Broad Institute Genome Sequencing Center for Infectious Disease"/>
            <person name="Wu L."/>
            <person name="Ma J."/>
        </authorList>
    </citation>
    <scope>NUCLEOTIDE SEQUENCE [LARGE SCALE GENOMIC DNA]</scope>
    <source>
        <strain evidence="13">CCUG 30340</strain>
    </source>
</reference>
<dbReference type="Gene3D" id="3.40.50.2000">
    <property type="entry name" value="Glycogen Phosphorylase B"/>
    <property type="match status" value="1"/>
</dbReference>
<evidence type="ECO:0000256" key="9">
    <source>
        <dbReference type="ARBA" id="ARBA00023098"/>
    </source>
</evidence>
<evidence type="ECO:0000256" key="10">
    <source>
        <dbReference type="ARBA" id="ARBA00048975"/>
    </source>
</evidence>
<name>A0ABV9QP88_9GAMM</name>
<evidence type="ECO:0000313" key="12">
    <source>
        <dbReference type="EMBL" id="MFC4819128.1"/>
    </source>
</evidence>
<dbReference type="PANTHER" id="PTHR30372">
    <property type="entry name" value="LIPID-A-DISACCHARIDE SYNTHASE"/>
    <property type="match status" value="1"/>
</dbReference>
<keyword evidence="8 11" id="KW-0808">Transferase</keyword>
<evidence type="ECO:0000256" key="2">
    <source>
        <dbReference type="ARBA" id="ARBA00007868"/>
    </source>
</evidence>
<keyword evidence="7 11" id="KW-0328">Glycosyltransferase</keyword>
<dbReference type="Proteomes" id="UP001595886">
    <property type="component" value="Unassembled WGS sequence"/>
</dbReference>
<evidence type="ECO:0000256" key="11">
    <source>
        <dbReference type="HAMAP-Rule" id="MF_00392"/>
    </source>
</evidence>
<proteinExistence type="inferred from homology"/>
<dbReference type="EC" id="2.4.1.182" evidence="3 11"/>
<dbReference type="SUPFAM" id="SSF53756">
    <property type="entry name" value="UDP-Glycosyltransferase/glycogen phosphorylase"/>
    <property type="match status" value="1"/>
</dbReference>
<evidence type="ECO:0000256" key="7">
    <source>
        <dbReference type="ARBA" id="ARBA00022676"/>
    </source>
</evidence>
<dbReference type="GO" id="GO:0008915">
    <property type="term" value="F:lipid-A-disaccharide synthase activity"/>
    <property type="evidence" value="ECO:0007669"/>
    <property type="project" value="UniProtKB-EC"/>
</dbReference>
<dbReference type="PANTHER" id="PTHR30372:SF4">
    <property type="entry name" value="LIPID-A-DISACCHARIDE SYNTHASE, MITOCHONDRIAL-RELATED"/>
    <property type="match status" value="1"/>
</dbReference>
<keyword evidence="9 11" id="KW-0443">Lipid metabolism</keyword>
<dbReference type="HAMAP" id="MF_00392">
    <property type="entry name" value="LpxB"/>
    <property type="match status" value="1"/>
</dbReference>
<evidence type="ECO:0000313" key="13">
    <source>
        <dbReference type="Proteomes" id="UP001595886"/>
    </source>
</evidence>
<comment type="pathway">
    <text evidence="11">Bacterial outer membrane biogenesis; LPS lipid A biosynthesis.</text>
</comment>
<comment type="function">
    <text evidence="1 11">Condensation of UDP-2,3-diacylglucosamine and 2,3-diacylglucosamine-1-phosphate to form lipid A disaccharide, a precursor of lipid A, a phosphorylated glycolipid that anchors the lipopolysaccharide to the outer membrane of the cell.</text>
</comment>
<keyword evidence="13" id="KW-1185">Reference proteome</keyword>
<keyword evidence="5 11" id="KW-0444">Lipid biosynthesis</keyword>
<comment type="similarity">
    <text evidence="2 11">Belongs to the LpxB family.</text>
</comment>
<evidence type="ECO:0000256" key="3">
    <source>
        <dbReference type="ARBA" id="ARBA00012687"/>
    </source>
</evidence>
<keyword evidence="6 11" id="KW-0441">Lipid A biosynthesis</keyword>
<accession>A0ABV9QP88</accession>
<organism evidence="12 13">
    <name type="scientific">Dokdonella ginsengisoli</name>
    <dbReference type="NCBI Taxonomy" id="363846"/>
    <lineage>
        <taxon>Bacteria</taxon>
        <taxon>Pseudomonadati</taxon>
        <taxon>Pseudomonadota</taxon>
        <taxon>Gammaproteobacteria</taxon>
        <taxon>Lysobacterales</taxon>
        <taxon>Rhodanobacteraceae</taxon>
        <taxon>Dokdonella</taxon>
    </lineage>
</organism>
<evidence type="ECO:0000256" key="4">
    <source>
        <dbReference type="ARBA" id="ARBA00020902"/>
    </source>
</evidence>